<dbReference type="EMBL" id="CP001804">
    <property type="protein sequence ID" value="ACY14920.1"/>
    <property type="molecule type" value="Genomic_DNA"/>
</dbReference>
<protein>
    <recommendedName>
        <fullName evidence="4">LapA family protein</fullName>
    </recommendedName>
</protein>
<feature type="transmembrane region" description="Helical" evidence="1">
    <location>
        <begin position="61"/>
        <end position="83"/>
    </location>
</feature>
<accession>D0LJ73</accession>
<dbReference type="RefSeq" id="WP_012827528.1">
    <property type="nucleotide sequence ID" value="NC_013440.1"/>
</dbReference>
<dbReference type="AlphaFoldDB" id="D0LJ73"/>
<proteinExistence type="predicted"/>
<dbReference type="Proteomes" id="UP000001880">
    <property type="component" value="Chromosome"/>
</dbReference>
<keyword evidence="1" id="KW-0812">Transmembrane</keyword>
<dbReference type="HOGENOM" id="CLU_1584196_0_0_7"/>
<sequence length="168" mass="18190">MIRWLRFVLVVAALLVLVAIGVTVTLLVLANDRYVSVVPHPLLAPYFETWLRGEVVEIHPLAGWLVASVTTALLVCGTLLAVWRRRQYESWIRRLERELVKLRNLPMSAPAPLEDLPESPDAATASLLTSATRGPLSASALSPRIDAGGRLIAGGDARSGRAGAEEHA</sequence>
<evidence type="ECO:0000313" key="3">
    <source>
        <dbReference type="Proteomes" id="UP000001880"/>
    </source>
</evidence>
<organism evidence="2 3">
    <name type="scientific">Haliangium ochraceum (strain DSM 14365 / JCM 11303 / SMP-2)</name>
    <dbReference type="NCBI Taxonomy" id="502025"/>
    <lineage>
        <taxon>Bacteria</taxon>
        <taxon>Pseudomonadati</taxon>
        <taxon>Myxococcota</taxon>
        <taxon>Polyangia</taxon>
        <taxon>Haliangiales</taxon>
        <taxon>Kofleriaceae</taxon>
        <taxon>Haliangium</taxon>
    </lineage>
</organism>
<dbReference type="KEGG" id="hoh:Hoch_2383"/>
<evidence type="ECO:0008006" key="4">
    <source>
        <dbReference type="Google" id="ProtNLM"/>
    </source>
</evidence>
<gene>
    <name evidence="2" type="ordered locus">Hoch_2383</name>
</gene>
<keyword evidence="1" id="KW-0472">Membrane</keyword>
<evidence type="ECO:0000256" key="1">
    <source>
        <dbReference type="SAM" id="Phobius"/>
    </source>
</evidence>
<keyword evidence="3" id="KW-1185">Reference proteome</keyword>
<feature type="transmembrane region" description="Helical" evidence="1">
    <location>
        <begin position="7"/>
        <end position="30"/>
    </location>
</feature>
<reference evidence="2 3" key="1">
    <citation type="journal article" date="2010" name="Stand. Genomic Sci.">
        <title>Complete genome sequence of Haliangium ochraceum type strain (SMP-2).</title>
        <authorList>
            <consortium name="US DOE Joint Genome Institute (JGI-PGF)"/>
            <person name="Ivanova N."/>
            <person name="Daum C."/>
            <person name="Lang E."/>
            <person name="Abt B."/>
            <person name="Kopitz M."/>
            <person name="Saunders E."/>
            <person name="Lapidus A."/>
            <person name="Lucas S."/>
            <person name="Glavina Del Rio T."/>
            <person name="Nolan M."/>
            <person name="Tice H."/>
            <person name="Copeland A."/>
            <person name="Cheng J.F."/>
            <person name="Chen F."/>
            <person name="Bruce D."/>
            <person name="Goodwin L."/>
            <person name="Pitluck S."/>
            <person name="Mavromatis K."/>
            <person name="Pati A."/>
            <person name="Mikhailova N."/>
            <person name="Chen A."/>
            <person name="Palaniappan K."/>
            <person name="Land M."/>
            <person name="Hauser L."/>
            <person name="Chang Y.J."/>
            <person name="Jeffries C.D."/>
            <person name="Detter J.C."/>
            <person name="Brettin T."/>
            <person name="Rohde M."/>
            <person name="Goker M."/>
            <person name="Bristow J."/>
            <person name="Markowitz V."/>
            <person name="Eisen J.A."/>
            <person name="Hugenholtz P."/>
            <person name="Kyrpides N.C."/>
            <person name="Klenk H.P."/>
        </authorList>
    </citation>
    <scope>NUCLEOTIDE SEQUENCE [LARGE SCALE GENOMIC DNA]</scope>
    <source>
        <strain evidence="3">DSM 14365 / CIP 107738 / JCM 11303 / AJ 13395 / SMP-2</strain>
    </source>
</reference>
<dbReference type="STRING" id="502025.Hoch_2383"/>
<name>D0LJ73_HALO1</name>
<evidence type="ECO:0000313" key="2">
    <source>
        <dbReference type="EMBL" id="ACY14920.1"/>
    </source>
</evidence>
<keyword evidence="1" id="KW-1133">Transmembrane helix</keyword>